<reference evidence="2 3" key="1">
    <citation type="submission" date="2024-01" db="EMBL/GenBank/DDBJ databases">
        <title>A draft genome for the cacao thread blight pathogen Marasmiellus scandens.</title>
        <authorList>
            <person name="Baruah I.K."/>
            <person name="Leung J."/>
            <person name="Bukari Y."/>
            <person name="Amoako-Attah I."/>
            <person name="Meinhardt L.W."/>
            <person name="Bailey B.A."/>
            <person name="Cohen S.P."/>
        </authorList>
    </citation>
    <scope>NUCLEOTIDE SEQUENCE [LARGE SCALE GENOMIC DNA]</scope>
    <source>
        <strain evidence="2 3">GH-19</strain>
    </source>
</reference>
<dbReference type="Proteomes" id="UP001498398">
    <property type="component" value="Unassembled WGS sequence"/>
</dbReference>
<organism evidence="2 3">
    <name type="scientific">Marasmiellus scandens</name>
    <dbReference type="NCBI Taxonomy" id="2682957"/>
    <lineage>
        <taxon>Eukaryota</taxon>
        <taxon>Fungi</taxon>
        <taxon>Dikarya</taxon>
        <taxon>Basidiomycota</taxon>
        <taxon>Agaricomycotina</taxon>
        <taxon>Agaricomycetes</taxon>
        <taxon>Agaricomycetidae</taxon>
        <taxon>Agaricales</taxon>
        <taxon>Marasmiineae</taxon>
        <taxon>Omphalotaceae</taxon>
        <taxon>Marasmiellus</taxon>
    </lineage>
</organism>
<evidence type="ECO:0000256" key="1">
    <source>
        <dbReference type="SAM" id="Phobius"/>
    </source>
</evidence>
<evidence type="ECO:0000313" key="3">
    <source>
        <dbReference type="Proteomes" id="UP001498398"/>
    </source>
</evidence>
<keyword evidence="1" id="KW-0472">Membrane</keyword>
<feature type="transmembrane region" description="Helical" evidence="1">
    <location>
        <begin position="153"/>
        <end position="174"/>
    </location>
</feature>
<feature type="transmembrane region" description="Helical" evidence="1">
    <location>
        <begin position="46"/>
        <end position="73"/>
    </location>
</feature>
<gene>
    <name evidence="2" type="ORF">VKT23_012634</name>
</gene>
<keyword evidence="3" id="KW-1185">Reference proteome</keyword>
<keyword evidence="1" id="KW-1133">Transmembrane helix</keyword>
<dbReference type="EMBL" id="JBANRG010000031">
    <property type="protein sequence ID" value="KAK7451294.1"/>
    <property type="molecule type" value="Genomic_DNA"/>
</dbReference>
<comment type="caution">
    <text evidence="2">The sequence shown here is derived from an EMBL/GenBank/DDBJ whole genome shotgun (WGS) entry which is preliminary data.</text>
</comment>
<name>A0ABR1J6U0_9AGAR</name>
<proteinExistence type="predicted"/>
<feature type="transmembrane region" description="Helical" evidence="1">
    <location>
        <begin position="115"/>
        <end position="133"/>
    </location>
</feature>
<protein>
    <submittedName>
        <fullName evidence="2">Uncharacterized protein</fullName>
    </submittedName>
</protein>
<keyword evidence="1" id="KW-0812">Transmembrane</keyword>
<sequence>MSPQFTTLFLLTASFLTIMVLGLEILHPFTASFPARLSQTLEWQTYVHSSALAFGAVLFVLYQVFITLLFALFTFSVRLLKKCGVVVEVKSCEEDDEALSMGGSSDRWLSMKSPLTAILLAVLILNDAVYNRAGGSTVVEGSLERFLAVLSKALPMCIFEIPALIALVYLLGYFKDERPRSTSTVGDLEAQGPSQFSSDVKIPVSGVLPEKNPLVRTIS</sequence>
<accession>A0ABR1J6U0</accession>
<evidence type="ECO:0000313" key="2">
    <source>
        <dbReference type="EMBL" id="KAK7451294.1"/>
    </source>
</evidence>